<dbReference type="AlphaFoldDB" id="A0A415U8S6"/>
<evidence type="ECO:0000313" key="1">
    <source>
        <dbReference type="EMBL" id="RHN14536.1"/>
    </source>
</evidence>
<proteinExistence type="predicted"/>
<protein>
    <submittedName>
        <fullName evidence="1">Uncharacterized protein</fullName>
    </submittedName>
</protein>
<sequence length="197" mass="22736">MSELKERLLPAIKSRADVKSKRISVSKLLKMSGMENYFNVCCSRIIQEGDTEELEAAGIEIDMGITSGQYDVHLNSNGFLKSKRVLLGYIPEKTLEDVFISLCYEEQITMQVNSLAQMLRNIKTGELIKGFLEMAVWHKKTCQNEYLENTQRYYILELFYRSHLWQAVRKLHGAVADGYQRIKYRRIISELIKSAAA</sequence>
<reference evidence="1 2" key="1">
    <citation type="submission" date="2018-08" db="EMBL/GenBank/DDBJ databases">
        <title>A genome reference for cultivated species of the human gut microbiota.</title>
        <authorList>
            <person name="Zou Y."/>
            <person name="Xue W."/>
            <person name="Luo G."/>
        </authorList>
    </citation>
    <scope>NUCLEOTIDE SEQUENCE [LARGE SCALE GENOMIC DNA]</scope>
    <source>
        <strain evidence="1 2">AF31-17AC</strain>
    </source>
</reference>
<dbReference type="Proteomes" id="UP000283700">
    <property type="component" value="Unassembled WGS sequence"/>
</dbReference>
<gene>
    <name evidence="1" type="ORF">DWZ29_05895</name>
</gene>
<organism evidence="1 2">
    <name type="scientific">Anaerobutyricum hallii</name>
    <dbReference type="NCBI Taxonomy" id="39488"/>
    <lineage>
        <taxon>Bacteria</taxon>
        <taxon>Bacillati</taxon>
        <taxon>Bacillota</taxon>
        <taxon>Clostridia</taxon>
        <taxon>Lachnospirales</taxon>
        <taxon>Lachnospiraceae</taxon>
        <taxon>Anaerobutyricum</taxon>
    </lineage>
</organism>
<dbReference type="EMBL" id="QRQO01000012">
    <property type="protein sequence ID" value="RHN14536.1"/>
    <property type="molecule type" value="Genomic_DNA"/>
</dbReference>
<dbReference type="RefSeq" id="WP_118485875.1">
    <property type="nucleotide sequence ID" value="NZ_QRQO01000012.1"/>
</dbReference>
<name>A0A415U8S6_9FIRM</name>
<comment type="caution">
    <text evidence="1">The sequence shown here is derived from an EMBL/GenBank/DDBJ whole genome shotgun (WGS) entry which is preliminary data.</text>
</comment>
<evidence type="ECO:0000313" key="2">
    <source>
        <dbReference type="Proteomes" id="UP000283700"/>
    </source>
</evidence>
<accession>A0A415U8S6</accession>